<evidence type="ECO:0000256" key="1">
    <source>
        <dbReference type="SAM" id="MobiDB-lite"/>
    </source>
</evidence>
<proteinExistence type="predicted"/>
<dbReference type="Proteomes" id="UP000287756">
    <property type="component" value="Chromosome"/>
</dbReference>
<evidence type="ECO:0000313" key="2">
    <source>
        <dbReference type="EMBL" id="QAS52564.1"/>
    </source>
</evidence>
<accession>A0A410MCU2</accession>
<protein>
    <submittedName>
        <fullName evidence="2">Uncharacterized protein</fullName>
    </submittedName>
</protein>
<organism evidence="2 3">
    <name type="scientific">Halobacillus litoralis</name>
    <dbReference type="NCBI Taxonomy" id="45668"/>
    <lineage>
        <taxon>Bacteria</taxon>
        <taxon>Bacillati</taxon>
        <taxon>Bacillota</taxon>
        <taxon>Bacilli</taxon>
        <taxon>Bacillales</taxon>
        <taxon>Bacillaceae</taxon>
        <taxon>Halobacillus</taxon>
    </lineage>
</organism>
<name>A0A410MCU2_9BACI</name>
<sequence>MHTSASSESKDRFLPGSSARAAPAGGSLRMLPTLHFVHSTLLFLSGRYRFVLTLFWDITTFQPVVILC</sequence>
<dbReference type="EMBL" id="CP026118">
    <property type="protein sequence ID" value="QAS52564.1"/>
    <property type="molecule type" value="Genomic_DNA"/>
</dbReference>
<dbReference type="AlphaFoldDB" id="A0A410MCU2"/>
<dbReference type="KEGG" id="hli:HLI_10205"/>
<feature type="region of interest" description="Disordered" evidence="1">
    <location>
        <begin position="1"/>
        <end position="20"/>
    </location>
</feature>
<gene>
    <name evidence="2" type="ORF">HLI_10205</name>
</gene>
<reference evidence="2 3" key="1">
    <citation type="submission" date="2018-01" db="EMBL/GenBank/DDBJ databases">
        <title>The whole genome sequencing and assembly of Halobacillus litoralis ERB031 strain.</title>
        <authorList>
            <person name="Lee S.-J."/>
            <person name="Park M.-K."/>
            <person name="Kim J.-Y."/>
            <person name="Lee Y.-J."/>
            <person name="Yi H."/>
            <person name="Bahn Y.-S."/>
            <person name="Kim J.F."/>
            <person name="Lee D.-W."/>
        </authorList>
    </citation>
    <scope>NUCLEOTIDE SEQUENCE [LARGE SCALE GENOMIC DNA]</scope>
    <source>
        <strain evidence="2 3">ERB 031</strain>
    </source>
</reference>
<evidence type="ECO:0000313" key="3">
    <source>
        <dbReference type="Proteomes" id="UP000287756"/>
    </source>
</evidence>